<reference evidence="1 2" key="1">
    <citation type="submission" date="2017-03" db="EMBL/GenBank/DDBJ databases">
        <title>Genome sequence of Clostridium chromiireducens DSM 23318.</title>
        <authorList>
            <person name="Poehlein A."/>
            <person name="Daniel R."/>
        </authorList>
    </citation>
    <scope>NUCLEOTIDE SEQUENCE [LARGE SCALE GENOMIC DNA]</scope>
    <source>
        <strain evidence="1 2">DSM 23318</strain>
    </source>
</reference>
<dbReference type="Gene3D" id="1.25.40.290">
    <property type="entry name" value="ARM repeat domains"/>
    <property type="match status" value="1"/>
</dbReference>
<dbReference type="Pfam" id="PF08713">
    <property type="entry name" value="DNA_alkylation"/>
    <property type="match status" value="1"/>
</dbReference>
<proteinExistence type="predicted"/>
<name>A0A1V4IT01_9CLOT</name>
<dbReference type="Proteomes" id="UP000191056">
    <property type="component" value="Unassembled WGS sequence"/>
</dbReference>
<accession>A0A1V4IT01</accession>
<comment type="caution">
    <text evidence="1">The sequence shown here is derived from an EMBL/GenBank/DDBJ whole genome shotgun (WGS) entry which is preliminary data.</text>
</comment>
<protein>
    <submittedName>
        <fullName evidence="1">DNA alkylation repair enzyme</fullName>
    </submittedName>
</protein>
<dbReference type="RefSeq" id="WP_079439340.1">
    <property type="nucleotide sequence ID" value="NZ_MZGT01000020.1"/>
</dbReference>
<dbReference type="InterPro" id="IPR014825">
    <property type="entry name" value="DNA_alkylation"/>
</dbReference>
<evidence type="ECO:0000313" key="1">
    <source>
        <dbReference type="EMBL" id="OPJ62950.1"/>
    </source>
</evidence>
<gene>
    <name evidence="1" type="ORF">CLCHR_17790</name>
</gene>
<dbReference type="SUPFAM" id="SSF48371">
    <property type="entry name" value="ARM repeat"/>
    <property type="match status" value="1"/>
</dbReference>
<evidence type="ECO:0000313" key="2">
    <source>
        <dbReference type="Proteomes" id="UP000191056"/>
    </source>
</evidence>
<dbReference type="AlphaFoldDB" id="A0A1V4IT01"/>
<dbReference type="OrthoDB" id="9797162at2"/>
<sequence length="366" mass="42349">MADALKDIYSKEFLESFAGKVQSTYNIFDEKGFVDDVIDNKWQELKLKERIRRISEILGRYLPEKYGDALEVLFSIDEECIGFPYLFFPDFVVVYGSKFEHWELSMKAIERFTMRSSSEFAVRPFIISDPEFMMQQMLKWSKSDNEHVRRLASEGCRPRLPWGEGIPVFKKDPKPVISVLEQLKEDQSVYVRKSVANNLNDISKDNPETIIEIIKKWKGKNSYTDWILRHGARTLIRKADPEVMRLFGYGDVQGNSIVTSANLSVDLKAVKIGENSTFTYEVYVRNGERVHIRIEYGIDFVKARGNVSRKLFLLSDKTVLGGEHITGARTHSWKNLTTRRHYEGEHKIVLLVNGCEVSNTIINLEK</sequence>
<dbReference type="EMBL" id="MZGT01000020">
    <property type="protein sequence ID" value="OPJ62950.1"/>
    <property type="molecule type" value="Genomic_DNA"/>
</dbReference>
<dbReference type="STRING" id="225345.CLCHR_17790"/>
<dbReference type="InterPro" id="IPR016024">
    <property type="entry name" value="ARM-type_fold"/>
</dbReference>
<organism evidence="1 2">
    <name type="scientific">Clostridium chromiireducens</name>
    <dbReference type="NCBI Taxonomy" id="225345"/>
    <lineage>
        <taxon>Bacteria</taxon>
        <taxon>Bacillati</taxon>
        <taxon>Bacillota</taxon>
        <taxon>Clostridia</taxon>
        <taxon>Eubacteriales</taxon>
        <taxon>Clostridiaceae</taxon>
        <taxon>Clostridium</taxon>
    </lineage>
</organism>
<keyword evidence="2" id="KW-1185">Reference proteome</keyword>